<dbReference type="FunFam" id="3.30.420.10:FF:000012">
    <property type="entry name" value="DNA polymerase III subunit epsilon"/>
    <property type="match status" value="1"/>
</dbReference>
<comment type="function">
    <text evidence="14 20">DNA polymerase III is a complex, multichain enzyme responsible for most of the replicative synthesis in bacteria. The epsilon subunit contain the editing function and is a proofreading 3'-5' exonuclease.</text>
</comment>
<comment type="cofactor">
    <cofactor evidence="19">
        <name>Mg(2+)</name>
        <dbReference type="ChEBI" id="CHEBI:18420"/>
    </cofactor>
    <cofactor evidence="19">
        <name>Mn(2+)</name>
        <dbReference type="ChEBI" id="CHEBI:29035"/>
    </cofactor>
    <text evidence="19">Binds 2 divalent metal cations. Magnesium or manganese.</text>
</comment>
<dbReference type="EMBL" id="PHIG01000025">
    <property type="protein sequence ID" value="PJK30578.1"/>
    <property type="molecule type" value="Genomic_DNA"/>
</dbReference>
<comment type="catalytic activity">
    <reaction evidence="16 20">
        <text>DNA(n) + a 2'-deoxyribonucleoside 5'-triphosphate = DNA(n+1) + diphosphate</text>
        <dbReference type="Rhea" id="RHEA:22508"/>
        <dbReference type="Rhea" id="RHEA-COMP:17339"/>
        <dbReference type="Rhea" id="RHEA-COMP:17340"/>
        <dbReference type="ChEBI" id="CHEBI:33019"/>
        <dbReference type="ChEBI" id="CHEBI:61560"/>
        <dbReference type="ChEBI" id="CHEBI:173112"/>
        <dbReference type="EC" id="2.7.7.7"/>
    </reaction>
</comment>
<dbReference type="SMART" id="SM00479">
    <property type="entry name" value="EXOIII"/>
    <property type="match status" value="1"/>
</dbReference>
<dbReference type="GO" id="GO:0003677">
    <property type="term" value="F:DNA binding"/>
    <property type="evidence" value="ECO:0007669"/>
    <property type="project" value="InterPro"/>
</dbReference>
<evidence type="ECO:0000256" key="13">
    <source>
        <dbReference type="ARBA" id="ARBA00023211"/>
    </source>
</evidence>
<evidence type="ECO:0000256" key="20">
    <source>
        <dbReference type="RuleBase" id="RU364087"/>
    </source>
</evidence>
<dbReference type="InterPro" id="IPR006054">
    <property type="entry name" value="DnaQ"/>
</dbReference>
<feature type="binding site" evidence="19">
    <location>
        <position position="7"/>
    </location>
    <ligand>
        <name>a divalent metal cation</name>
        <dbReference type="ChEBI" id="CHEBI:60240"/>
        <label>1</label>
        <note>catalytic</note>
    </ligand>
</feature>
<name>A0A2M9G4F5_9PROT</name>
<evidence type="ECO:0000256" key="3">
    <source>
        <dbReference type="ARBA" id="ARBA00020352"/>
    </source>
</evidence>
<evidence type="ECO:0000256" key="19">
    <source>
        <dbReference type="PIRSR" id="PIRSR606309-3"/>
    </source>
</evidence>
<evidence type="ECO:0000256" key="12">
    <source>
        <dbReference type="ARBA" id="ARBA00022932"/>
    </source>
</evidence>
<evidence type="ECO:0000256" key="6">
    <source>
        <dbReference type="ARBA" id="ARBA00022705"/>
    </source>
</evidence>
<dbReference type="GO" id="GO:0045004">
    <property type="term" value="P:DNA replication proofreading"/>
    <property type="evidence" value="ECO:0007669"/>
    <property type="project" value="TreeGrafter"/>
</dbReference>
<gene>
    <name evidence="20 22" type="primary">dnaQ</name>
    <name evidence="22" type="ORF">CVT23_06445</name>
</gene>
<evidence type="ECO:0000256" key="7">
    <source>
        <dbReference type="ARBA" id="ARBA00022722"/>
    </source>
</evidence>
<evidence type="ECO:0000256" key="2">
    <source>
        <dbReference type="ARBA" id="ARBA00012417"/>
    </source>
</evidence>
<reference evidence="22 23" key="1">
    <citation type="submission" date="2017-11" db="EMBL/GenBank/DDBJ databases">
        <title>Draft genome sequence of Rhizobiales bacterium SY3-13.</title>
        <authorList>
            <person name="Sun C."/>
        </authorList>
    </citation>
    <scope>NUCLEOTIDE SEQUENCE [LARGE SCALE GENOMIC DNA]</scope>
    <source>
        <strain evidence="22 23">SY3-13</strain>
    </source>
</reference>
<feature type="binding site" evidence="18">
    <location>
        <position position="9"/>
    </location>
    <ligand>
        <name>substrate</name>
    </ligand>
</feature>
<dbReference type="GO" id="GO:0005829">
    <property type="term" value="C:cytosol"/>
    <property type="evidence" value="ECO:0007669"/>
    <property type="project" value="TreeGrafter"/>
</dbReference>
<feature type="active site" description="Proton acceptor" evidence="17">
    <location>
        <position position="150"/>
    </location>
</feature>
<dbReference type="Proteomes" id="UP000229498">
    <property type="component" value="Unassembled WGS sequence"/>
</dbReference>
<keyword evidence="8 19" id="KW-0479">Metal-binding</keyword>
<evidence type="ECO:0000256" key="1">
    <source>
        <dbReference type="ARBA" id="ARBA00001936"/>
    </source>
</evidence>
<keyword evidence="6 20" id="KW-0235">DNA replication</keyword>
<keyword evidence="10 20" id="KW-0269">Exonuclease</keyword>
<dbReference type="PANTHER" id="PTHR30231:SF41">
    <property type="entry name" value="DNA POLYMERASE III SUBUNIT EPSILON"/>
    <property type="match status" value="1"/>
</dbReference>
<dbReference type="InterPro" id="IPR006309">
    <property type="entry name" value="DnaQ_proteo"/>
</dbReference>
<evidence type="ECO:0000256" key="16">
    <source>
        <dbReference type="ARBA" id="ARBA00049244"/>
    </source>
</evidence>
<dbReference type="GO" id="GO:0003887">
    <property type="term" value="F:DNA-directed DNA polymerase activity"/>
    <property type="evidence" value="ECO:0007669"/>
    <property type="project" value="UniProtKB-KW"/>
</dbReference>
<dbReference type="PANTHER" id="PTHR30231">
    <property type="entry name" value="DNA POLYMERASE III SUBUNIT EPSILON"/>
    <property type="match status" value="1"/>
</dbReference>
<dbReference type="Pfam" id="PF00929">
    <property type="entry name" value="RNase_T"/>
    <property type="match status" value="1"/>
</dbReference>
<evidence type="ECO:0000256" key="8">
    <source>
        <dbReference type="ARBA" id="ARBA00022723"/>
    </source>
</evidence>
<dbReference type="AlphaFoldDB" id="A0A2M9G4F5"/>
<dbReference type="SUPFAM" id="SSF53098">
    <property type="entry name" value="Ribonuclease H-like"/>
    <property type="match status" value="1"/>
</dbReference>
<comment type="cofactor">
    <cofactor evidence="1 20">
        <name>Mn(2+)</name>
        <dbReference type="ChEBI" id="CHEBI:29035"/>
    </cofactor>
</comment>
<keyword evidence="13 19" id="KW-0464">Manganese</keyword>
<dbReference type="CDD" id="cd06131">
    <property type="entry name" value="DNA_pol_III_epsilon_Ecoli_like"/>
    <property type="match status" value="1"/>
</dbReference>
<evidence type="ECO:0000256" key="15">
    <source>
        <dbReference type="ARBA" id="ARBA00026073"/>
    </source>
</evidence>
<evidence type="ECO:0000313" key="22">
    <source>
        <dbReference type="EMBL" id="PJK30578.1"/>
    </source>
</evidence>
<dbReference type="Gene3D" id="3.30.420.10">
    <property type="entry name" value="Ribonuclease H-like superfamily/Ribonuclease H"/>
    <property type="match status" value="1"/>
</dbReference>
<evidence type="ECO:0000256" key="5">
    <source>
        <dbReference type="ARBA" id="ARBA00022695"/>
    </source>
</evidence>
<feature type="domain" description="Exonuclease" evidence="21">
    <location>
        <begin position="2"/>
        <end position="172"/>
    </location>
</feature>
<feature type="binding site" evidence="19">
    <location>
        <position position="9"/>
    </location>
    <ligand>
        <name>a divalent metal cation</name>
        <dbReference type="ChEBI" id="CHEBI:60240"/>
        <label>1</label>
        <note>catalytic</note>
    </ligand>
</feature>
<evidence type="ECO:0000256" key="14">
    <source>
        <dbReference type="ARBA" id="ARBA00025483"/>
    </source>
</evidence>
<organism evidence="22 23">
    <name type="scientific">Minwuia thermotolerans</name>
    <dbReference type="NCBI Taxonomy" id="2056226"/>
    <lineage>
        <taxon>Bacteria</taxon>
        <taxon>Pseudomonadati</taxon>
        <taxon>Pseudomonadota</taxon>
        <taxon>Alphaproteobacteria</taxon>
        <taxon>Minwuiales</taxon>
        <taxon>Minwuiaceae</taxon>
        <taxon>Minwuia</taxon>
    </lineage>
</organism>
<comment type="subunit">
    <text evidence="15 20">DNA polymerase III contains a core (composed of alpha, epsilon and theta chains) that associates with a tau subunit. This core dimerizes to form the POLIII' complex. PolIII' associates with the gamma complex (composed of gamma, delta, delta', psi and chi chains) and with the beta chain to form the complete DNA polymerase III complex.</text>
</comment>
<dbReference type="InterPro" id="IPR013520">
    <property type="entry name" value="Ribonucl_H"/>
</dbReference>
<feature type="binding site" evidence="18">
    <location>
        <position position="57"/>
    </location>
    <ligand>
        <name>substrate</name>
    </ligand>
</feature>
<sequence length="223" mass="24789">MREIILDTETTGLDPNDGHRIVEIGCLELVDRVWTGRTWQQYVNPERAMTDDAYRVHGISDADLADKPKFAEIAEEFLAFVDGAPIVAHNAAFDMKFLNWELTKIGREPLPMDRVVDTLAIARKRFPGAANSLDALCRRFEVDNTDRTLHGALIDSRLLADVYYHLVGVKQAGLTFGEDQGEGAAGPARRYRAPRPHAPTEAELAAHAAFLESHVSAAIWLKN</sequence>
<evidence type="ECO:0000256" key="4">
    <source>
        <dbReference type="ARBA" id="ARBA00022679"/>
    </source>
</evidence>
<keyword evidence="11 19" id="KW-0460">Magnesium</keyword>
<protein>
    <recommendedName>
        <fullName evidence="3 20">DNA polymerase III subunit epsilon</fullName>
        <ecNumber evidence="2 20">2.7.7.7</ecNumber>
    </recommendedName>
</protein>
<evidence type="ECO:0000256" key="10">
    <source>
        <dbReference type="ARBA" id="ARBA00022839"/>
    </source>
</evidence>
<dbReference type="InterPro" id="IPR012337">
    <property type="entry name" value="RNaseH-like_sf"/>
</dbReference>
<evidence type="ECO:0000256" key="17">
    <source>
        <dbReference type="PIRSR" id="PIRSR606309-1"/>
    </source>
</evidence>
<dbReference type="RefSeq" id="WP_109792678.1">
    <property type="nucleotide sequence ID" value="NZ_PHIG01000025.1"/>
</dbReference>
<evidence type="ECO:0000256" key="18">
    <source>
        <dbReference type="PIRSR" id="PIRSR606309-2"/>
    </source>
</evidence>
<dbReference type="NCBIfam" id="NF004316">
    <property type="entry name" value="PRK05711.1"/>
    <property type="match status" value="1"/>
</dbReference>
<dbReference type="NCBIfam" id="TIGR00573">
    <property type="entry name" value="dnaq"/>
    <property type="match status" value="1"/>
</dbReference>
<evidence type="ECO:0000313" key="23">
    <source>
        <dbReference type="Proteomes" id="UP000229498"/>
    </source>
</evidence>
<feature type="binding site" evidence="19">
    <location>
        <position position="155"/>
    </location>
    <ligand>
        <name>a divalent metal cation</name>
        <dbReference type="ChEBI" id="CHEBI:60240"/>
        <label>1</label>
        <note>catalytic</note>
    </ligand>
</feature>
<evidence type="ECO:0000256" key="9">
    <source>
        <dbReference type="ARBA" id="ARBA00022801"/>
    </source>
</evidence>
<dbReference type="InterPro" id="IPR036397">
    <property type="entry name" value="RNaseH_sf"/>
</dbReference>
<keyword evidence="7 20" id="KW-0540">Nuclease</keyword>
<feature type="binding site" evidence="18">
    <location>
        <position position="155"/>
    </location>
    <ligand>
        <name>substrate</name>
    </ligand>
</feature>
<keyword evidence="5 20" id="KW-0548">Nucleotidyltransferase</keyword>
<keyword evidence="9 20" id="KW-0378">Hydrolase</keyword>
<dbReference type="NCBIfam" id="TIGR01406">
    <property type="entry name" value="dnaQ_proteo"/>
    <property type="match status" value="1"/>
</dbReference>
<dbReference type="EC" id="2.7.7.7" evidence="2 20"/>
<accession>A0A2M9G4F5</accession>
<feature type="binding site" evidence="18">
    <location>
        <position position="7"/>
    </location>
    <ligand>
        <name>substrate</name>
    </ligand>
</feature>
<dbReference type="GO" id="GO:0008408">
    <property type="term" value="F:3'-5' exonuclease activity"/>
    <property type="evidence" value="ECO:0007669"/>
    <property type="project" value="TreeGrafter"/>
</dbReference>
<keyword evidence="4 20" id="KW-0808">Transferase</keyword>
<dbReference type="GO" id="GO:0046872">
    <property type="term" value="F:metal ion binding"/>
    <property type="evidence" value="ECO:0007669"/>
    <property type="project" value="UniProtKB-KW"/>
</dbReference>
<keyword evidence="23" id="KW-1185">Reference proteome</keyword>
<evidence type="ECO:0000256" key="11">
    <source>
        <dbReference type="ARBA" id="ARBA00022842"/>
    </source>
</evidence>
<proteinExistence type="predicted"/>
<comment type="caution">
    <text evidence="22">The sequence shown here is derived from an EMBL/GenBank/DDBJ whole genome shotgun (WGS) entry which is preliminary data.</text>
</comment>
<keyword evidence="12 20" id="KW-0239">DNA-directed DNA polymerase</keyword>
<evidence type="ECO:0000259" key="21">
    <source>
        <dbReference type="SMART" id="SM00479"/>
    </source>
</evidence>
<dbReference type="OrthoDB" id="9804290at2"/>